<dbReference type="Gene3D" id="1.10.150.240">
    <property type="entry name" value="Putative phosphatase, domain 2"/>
    <property type="match status" value="1"/>
</dbReference>
<evidence type="ECO:0008006" key="4">
    <source>
        <dbReference type="Google" id="ProtNLM"/>
    </source>
</evidence>
<dbReference type="PRINTS" id="PR00413">
    <property type="entry name" value="HADHALOGNASE"/>
</dbReference>
<accession>A0A0U3LKE7</accession>
<dbReference type="NCBIfam" id="TIGR01549">
    <property type="entry name" value="HAD-SF-IA-v1"/>
    <property type="match status" value="1"/>
</dbReference>
<dbReference type="InterPro" id="IPR006439">
    <property type="entry name" value="HAD-SF_hydro_IA"/>
</dbReference>
<proteinExistence type="predicted"/>
<dbReference type="SFLD" id="SFLDG01135">
    <property type="entry name" value="C1.5.6:_HAD__Beta-PGM__Phospha"/>
    <property type="match status" value="1"/>
</dbReference>
<reference evidence="2 3" key="1">
    <citation type="journal article" date="2012" name="J. Bacteriol.">
        <title>Draft genome sequence of Streptomyces globisporus C-1027, which produces an antitumor antibiotic consisting of a nine-membered enediyne with a chromoprotein.</title>
        <authorList>
            <person name="Wang L."/>
            <person name="Wang S."/>
            <person name="He Q."/>
            <person name="Yu T."/>
            <person name="Li Q."/>
            <person name="Hong B."/>
        </authorList>
    </citation>
    <scope>NUCLEOTIDE SEQUENCE [LARGE SCALE GENOMIC DNA]</scope>
    <source>
        <strain evidence="2 3">C-1027</strain>
    </source>
</reference>
<dbReference type="SFLD" id="SFLDG01129">
    <property type="entry name" value="C1.5:_HAD__Beta-PGM__Phosphata"/>
    <property type="match status" value="1"/>
</dbReference>
<evidence type="ECO:0000313" key="3">
    <source>
        <dbReference type="Proteomes" id="UP000064183"/>
    </source>
</evidence>
<dbReference type="InterPro" id="IPR023198">
    <property type="entry name" value="PGP-like_dom2"/>
</dbReference>
<sequence>MSAERPAILFDLDGTLLDTPGAIAGTLHRVLAETGHGDVPDERVRATVGRPLTAVFADLTGSPENSAPVAEAVVLFRELFRRTVVPEAAALVFPGIPELLRTLRRSGYRTAVVTSKILPSAMELLEPAALVDQFDAIICHGMAERGKPHPDLALLAAERIGTPTHLCTVVGDAVDDMRMAAGAGMRAIGVTYGVASARQLTASGAVQVVETVADLARGLGQEPPRPTAPAPRAAPVPLP</sequence>
<dbReference type="GO" id="GO:0006281">
    <property type="term" value="P:DNA repair"/>
    <property type="evidence" value="ECO:0007669"/>
    <property type="project" value="TreeGrafter"/>
</dbReference>
<dbReference type="GeneID" id="27785575"/>
<dbReference type="AlphaFoldDB" id="A0A0U3LKE7"/>
<dbReference type="PANTHER" id="PTHR43434">
    <property type="entry name" value="PHOSPHOGLYCOLATE PHOSPHATASE"/>
    <property type="match status" value="1"/>
</dbReference>
<dbReference type="InterPro" id="IPR050155">
    <property type="entry name" value="HAD-like_hydrolase_sf"/>
</dbReference>
<dbReference type="Proteomes" id="UP000064183">
    <property type="component" value="Chromosome"/>
</dbReference>
<feature type="region of interest" description="Disordered" evidence="1">
    <location>
        <begin position="218"/>
        <end position="239"/>
    </location>
</feature>
<dbReference type="RefSeq" id="WP_010060200.1">
    <property type="nucleotide sequence ID" value="NZ_CP013738.1"/>
</dbReference>
<dbReference type="InterPro" id="IPR036412">
    <property type="entry name" value="HAD-like_sf"/>
</dbReference>
<dbReference type="GO" id="GO:0005829">
    <property type="term" value="C:cytosol"/>
    <property type="evidence" value="ECO:0007669"/>
    <property type="project" value="TreeGrafter"/>
</dbReference>
<gene>
    <name evidence="2" type="ORF">WQO_24570</name>
</gene>
<evidence type="ECO:0000256" key="1">
    <source>
        <dbReference type="SAM" id="MobiDB-lite"/>
    </source>
</evidence>
<dbReference type="Gene3D" id="3.40.50.1000">
    <property type="entry name" value="HAD superfamily/HAD-like"/>
    <property type="match status" value="1"/>
</dbReference>
<dbReference type="InterPro" id="IPR041492">
    <property type="entry name" value="HAD_2"/>
</dbReference>
<dbReference type="GO" id="GO:0008967">
    <property type="term" value="F:phosphoglycolate phosphatase activity"/>
    <property type="evidence" value="ECO:0007669"/>
    <property type="project" value="TreeGrafter"/>
</dbReference>
<protein>
    <recommendedName>
        <fullName evidence="4">Hydrolase</fullName>
    </recommendedName>
</protein>
<dbReference type="SUPFAM" id="SSF56784">
    <property type="entry name" value="HAD-like"/>
    <property type="match status" value="1"/>
</dbReference>
<dbReference type="KEGG" id="sgb:WQO_24570"/>
<dbReference type="InterPro" id="IPR023214">
    <property type="entry name" value="HAD_sf"/>
</dbReference>
<organism evidence="2 3">
    <name type="scientific">Streptomyces globisporus C-1027</name>
    <dbReference type="NCBI Taxonomy" id="1172567"/>
    <lineage>
        <taxon>Bacteria</taxon>
        <taxon>Bacillati</taxon>
        <taxon>Actinomycetota</taxon>
        <taxon>Actinomycetes</taxon>
        <taxon>Kitasatosporales</taxon>
        <taxon>Streptomycetaceae</taxon>
        <taxon>Streptomyces</taxon>
    </lineage>
</organism>
<dbReference type="Pfam" id="PF13419">
    <property type="entry name" value="HAD_2"/>
    <property type="match status" value="1"/>
</dbReference>
<dbReference type="SFLD" id="SFLDS00003">
    <property type="entry name" value="Haloacid_Dehalogenase"/>
    <property type="match status" value="1"/>
</dbReference>
<dbReference type="NCBIfam" id="TIGR01509">
    <property type="entry name" value="HAD-SF-IA-v3"/>
    <property type="match status" value="1"/>
</dbReference>
<dbReference type="EMBL" id="CP013738">
    <property type="protein sequence ID" value="ALU96216.1"/>
    <property type="molecule type" value="Genomic_DNA"/>
</dbReference>
<feature type="compositionally biased region" description="Pro residues" evidence="1">
    <location>
        <begin position="223"/>
        <end position="239"/>
    </location>
</feature>
<name>A0A0U3LKE7_STRGL</name>
<evidence type="ECO:0000313" key="2">
    <source>
        <dbReference type="EMBL" id="ALU96216.1"/>
    </source>
</evidence>
<dbReference type="STRING" id="1172567.WQO_24570"/>
<dbReference type="PANTHER" id="PTHR43434:SF1">
    <property type="entry name" value="PHOSPHOGLYCOLATE PHOSPHATASE"/>
    <property type="match status" value="1"/>
</dbReference>